<reference evidence="1 2" key="1">
    <citation type="submission" date="2019-07" db="EMBL/GenBank/DDBJ databases">
        <title>Whole genome shotgun sequence of Segetibacter aerophilus NBRC 106135.</title>
        <authorList>
            <person name="Hosoyama A."/>
            <person name="Uohara A."/>
            <person name="Ohji S."/>
            <person name="Ichikawa N."/>
        </authorList>
    </citation>
    <scope>NUCLEOTIDE SEQUENCE [LARGE SCALE GENOMIC DNA]</scope>
    <source>
        <strain evidence="1 2">NBRC 106135</strain>
    </source>
</reference>
<comment type="caution">
    <text evidence="1">The sequence shown here is derived from an EMBL/GenBank/DDBJ whole genome shotgun (WGS) entry which is preliminary data.</text>
</comment>
<dbReference type="Proteomes" id="UP000321513">
    <property type="component" value="Unassembled WGS sequence"/>
</dbReference>
<name>A0A512BEF7_9BACT</name>
<accession>A0A512BEF7</accession>
<proteinExistence type="predicted"/>
<sequence>MNLKVDKDGRYVFKLECQGAGMLAVAECPWSTPNPYAEGEEWTGSSLSKEGSFYKDFDLAFEGEIETLLNTQFI</sequence>
<protein>
    <submittedName>
        <fullName evidence="1">Uncharacterized protein</fullName>
    </submittedName>
</protein>
<keyword evidence="2" id="KW-1185">Reference proteome</keyword>
<organism evidence="1 2">
    <name type="scientific">Segetibacter aerophilus</name>
    <dbReference type="NCBI Taxonomy" id="670293"/>
    <lineage>
        <taxon>Bacteria</taxon>
        <taxon>Pseudomonadati</taxon>
        <taxon>Bacteroidota</taxon>
        <taxon>Chitinophagia</taxon>
        <taxon>Chitinophagales</taxon>
        <taxon>Chitinophagaceae</taxon>
        <taxon>Segetibacter</taxon>
    </lineage>
</organism>
<dbReference type="AlphaFoldDB" id="A0A512BEF7"/>
<evidence type="ECO:0000313" key="1">
    <source>
        <dbReference type="EMBL" id="GEO10338.1"/>
    </source>
</evidence>
<dbReference type="EMBL" id="BJYT01000010">
    <property type="protein sequence ID" value="GEO10338.1"/>
    <property type="molecule type" value="Genomic_DNA"/>
</dbReference>
<evidence type="ECO:0000313" key="2">
    <source>
        <dbReference type="Proteomes" id="UP000321513"/>
    </source>
</evidence>
<gene>
    <name evidence="1" type="ORF">SAE01_28340</name>
</gene>